<dbReference type="PANTHER" id="PTHR11786:SF0">
    <property type="entry name" value="ARYLAMINE N-ACETYLTRANSFERASE 4-RELATED"/>
    <property type="match status" value="1"/>
</dbReference>
<dbReference type="PANTHER" id="PTHR11786">
    <property type="entry name" value="N-HYDROXYARYLAMINE O-ACETYLTRANSFERASE"/>
    <property type="match status" value="1"/>
</dbReference>
<dbReference type="InterPro" id="IPR038765">
    <property type="entry name" value="Papain-like_cys_pep_sf"/>
</dbReference>
<organism evidence="3 4">
    <name type="scientific">Stenotrophomonas nematodicola</name>
    <dbReference type="NCBI Taxonomy" id="2656746"/>
    <lineage>
        <taxon>Bacteria</taxon>
        <taxon>Pseudomonadati</taxon>
        <taxon>Pseudomonadota</taxon>
        <taxon>Gammaproteobacteria</taxon>
        <taxon>Lysobacterales</taxon>
        <taxon>Lysobacteraceae</taxon>
        <taxon>Stenotrophomonas</taxon>
    </lineage>
</organism>
<name>A0ABW7D108_9GAMM</name>
<evidence type="ECO:0000313" key="4">
    <source>
        <dbReference type="Proteomes" id="UP001605261"/>
    </source>
</evidence>
<dbReference type="Gene3D" id="3.30.2140.10">
    <property type="entry name" value="Arylamine N-acetyltransferase"/>
    <property type="match status" value="1"/>
</dbReference>
<proteinExistence type="inferred from homology"/>
<dbReference type="InterPro" id="IPR001447">
    <property type="entry name" value="Arylamine_N-AcTrfase"/>
</dbReference>
<sequence length="266" mass="29316">MYLSRLGMDGMPTPTLATLAQLQARHNACFPFETLTTLLRDAVAIDLPSVQHKLLQEGRGGYCYELNGMFLALLHAVGFDARAISARVVMGQTTDTATPRTHMLVLVRIEGVEYIADVGFGGTTPTGPLRLDHRFAQATPHARYRLDLQSPYYLLQVEIGGEWRPLYRFDLAVQEPVDHVLGNWYVCTHPASSFPGQLRAALAGPGWRRTLGAGVYSVHRIGEPSERRPLADVQDVLTVLRDAFGITVPTHPRLHAAIAAWLRGVA</sequence>
<comment type="similarity">
    <text evidence="1 2">Belongs to the arylamine N-acetyltransferase family.</text>
</comment>
<dbReference type="Proteomes" id="UP001605261">
    <property type="component" value="Unassembled WGS sequence"/>
</dbReference>
<dbReference type="Gene3D" id="2.40.128.150">
    <property type="entry name" value="Cysteine proteinases"/>
    <property type="match status" value="1"/>
</dbReference>
<evidence type="ECO:0000256" key="2">
    <source>
        <dbReference type="RuleBase" id="RU003452"/>
    </source>
</evidence>
<evidence type="ECO:0000313" key="3">
    <source>
        <dbReference type="EMBL" id="MFG6110486.1"/>
    </source>
</evidence>
<dbReference type="Pfam" id="PF00797">
    <property type="entry name" value="Acetyltransf_2"/>
    <property type="match status" value="1"/>
</dbReference>
<evidence type="ECO:0000256" key="1">
    <source>
        <dbReference type="ARBA" id="ARBA00006547"/>
    </source>
</evidence>
<dbReference type="EMBL" id="JBHGCJ010000011">
    <property type="protein sequence ID" value="MFG6110486.1"/>
    <property type="molecule type" value="Genomic_DNA"/>
</dbReference>
<protein>
    <submittedName>
        <fullName evidence="3">Arylamine N-acetyltransferase</fullName>
    </submittedName>
</protein>
<dbReference type="SUPFAM" id="SSF54001">
    <property type="entry name" value="Cysteine proteinases"/>
    <property type="match status" value="1"/>
</dbReference>
<dbReference type="PRINTS" id="PR01543">
    <property type="entry name" value="ANATRNSFRASE"/>
</dbReference>
<gene>
    <name evidence="3" type="ORF">ACEU0G_000361</name>
</gene>
<accession>A0ABW7D108</accession>
<keyword evidence="4" id="KW-1185">Reference proteome</keyword>
<comment type="caution">
    <text evidence="3">The sequence shown here is derived from an EMBL/GenBank/DDBJ whole genome shotgun (WGS) entry which is preliminary data.</text>
</comment>
<reference evidence="3 4" key="1">
    <citation type="submission" date="2024-09" db="EMBL/GenBank/DDBJ databases">
        <authorList>
            <consortium name="All-Russian atlas of soil microorganisms"/>
            <consortium name="as a basis for the search for new antimicrobial producers and enzymes with unique properties"/>
            <person name="Sokolova E.A."/>
            <person name="Voronina E.N."/>
        </authorList>
    </citation>
    <scope>NUCLEOTIDE SEQUENCE [LARGE SCALE GENOMIC DNA]</scope>
    <source>
        <strain evidence="3 4">AF-22b-331.1</strain>
    </source>
</reference>
<dbReference type="RefSeq" id="WP_394164067.1">
    <property type="nucleotide sequence ID" value="NZ_JBHGCJ010000011.1"/>
</dbReference>